<gene>
    <name evidence="10" type="ORF">FB45DRAFT_907393</name>
</gene>
<dbReference type="GO" id="GO:0000151">
    <property type="term" value="C:ubiquitin ligase complex"/>
    <property type="evidence" value="ECO:0007669"/>
    <property type="project" value="TreeGrafter"/>
</dbReference>
<evidence type="ECO:0000256" key="5">
    <source>
        <dbReference type="ARBA" id="ARBA00022833"/>
    </source>
</evidence>
<dbReference type="InterPro" id="IPR001841">
    <property type="entry name" value="Znf_RING"/>
</dbReference>
<accession>A0AAD7C238</accession>
<dbReference type="EMBL" id="JARKIF010000006">
    <property type="protein sequence ID" value="KAJ7636807.1"/>
    <property type="molecule type" value="Genomic_DNA"/>
</dbReference>
<dbReference type="SMART" id="SM00184">
    <property type="entry name" value="RING"/>
    <property type="match status" value="1"/>
</dbReference>
<dbReference type="PROSITE" id="PS00518">
    <property type="entry name" value="ZF_RING_1"/>
    <property type="match status" value="1"/>
</dbReference>
<keyword evidence="11" id="KW-1185">Reference proteome</keyword>
<dbReference type="InterPro" id="IPR017907">
    <property type="entry name" value="Znf_RING_CS"/>
</dbReference>
<keyword evidence="7" id="KW-0175">Coiled coil</keyword>
<dbReference type="InterPro" id="IPR027370">
    <property type="entry name" value="Znf-RING_euk"/>
</dbReference>
<feature type="coiled-coil region" evidence="7">
    <location>
        <begin position="151"/>
        <end position="178"/>
    </location>
</feature>
<dbReference type="PANTHER" id="PTHR15067:SF4">
    <property type="entry name" value="E3 UBIQUITIN-PROTEIN LIGASE RNF8"/>
    <property type="match status" value="1"/>
</dbReference>
<dbReference type="Proteomes" id="UP001221142">
    <property type="component" value="Unassembled WGS sequence"/>
</dbReference>
<name>A0AAD7C238_9AGAR</name>
<dbReference type="GO" id="GO:0005829">
    <property type="term" value="C:cytosol"/>
    <property type="evidence" value="ECO:0007669"/>
    <property type="project" value="TreeGrafter"/>
</dbReference>
<dbReference type="SUPFAM" id="SSF57850">
    <property type="entry name" value="RING/U-box"/>
    <property type="match status" value="1"/>
</dbReference>
<proteinExistence type="predicted"/>
<dbReference type="PROSITE" id="PS50089">
    <property type="entry name" value="ZF_RING_2"/>
    <property type="match status" value="1"/>
</dbReference>
<keyword evidence="4" id="KW-0833">Ubl conjugation pathway</keyword>
<evidence type="ECO:0000256" key="8">
    <source>
        <dbReference type="SAM" id="MobiDB-lite"/>
    </source>
</evidence>
<dbReference type="Pfam" id="PF13445">
    <property type="entry name" value="zf-RING_UBOX"/>
    <property type="match status" value="1"/>
</dbReference>
<evidence type="ECO:0000256" key="7">
    <source>
        <dbReference type="SAM" id="Coils"/>
    </source>
</evidence>
<feature type="region of interest" description="Disordered" evidence="8">
    <location>
        <begin position="220"/>
        <end position="242"/>
    </location>
</feature>
<feature type="domain" description="RING-type" evidence="9">
    <location>
        <begin position="5"/>
        <end position="46"/>
    </location>
</feature>
<evidence type="ECO:0000313" key="11">
    <source>
        <dbReference type="Proteomes" id="UP001221142"/>
    </source>
</evidence>
<reference evidence="10" key="1">
    <citation type="submission" date="2023-03" db="EMBL/GenBank/DDBJ databases">
        <title>Massive genome expansion in bonnet fungi (Mycena s.s.) driven by repeated elements and novel gene families across ecological guilds.</title>
        <authorList>
            <consortium name="Lawrence Berkeley National Laboratory"/>
            <person name="Harder C.B."/>
            <person name="Miyauchi S."/>
            <person name="Viragh M."/>
            <person name="Kuo A."/>
            <person name="Thoen E."/>
            <person name="Andreopoulos B."/>
            <person name="Lu D."/>
            <person name="Skrede I."/>
            <person name="Drula E."/>
            <person name="Henrissat B."/>
            <person name="Morin E."/>
            <person name="Kohler A."/>
            <person name="Barry K."/>
            <person name="LaButti K."/>
            <person name="Morin E."/>
            <person name="Salamov A."/>
            <person name="Lipzen A."/>
            <person name="Mereny Z."/>
            <person name="Hegedus B."/>
            <person name="Baldrian P."/>
            <person name="Stursova M."/>
            <person name="Weitz H."/>
            <person name="Taylor A."/>
            <person name="Grigoriev I.V."/>
            <person name="Nagy L.G."/>
            <person name="Martin F."/>
            <person name="Kauserud H."/>
        </authorList>
    </citation>
    <scope>NUCLEOTIDE SEQUENCE</scope>
    <source>
        <strain evidence="10">9284</strain>
    </source>
</reference>
<organism evidence="10 11">
    <name type="scientific">Roridomyces roridus</name>
    <dbReference type="NCBI Taxonomy" id="1738132"/>
    <lineage>
        <taxon>Eukaryota</taxon>
        <taxon>Fungi</taxon>
        <taxon>Dikarya</taxon>
        <taxon>Basidiomycota</taxon>
        <taxon>Agaricomycotina</taxon>
        <taxon>Agaricomycetes</taxon>
        <taxon>Agaricomycetidae</taxon>
        <taxon>Agaricales</taxon>
        <taxon>Marasmiineae</taxon>
        <taxon>Mycenaceae</taxon>
        <taxon>Roridomyces</taxon>
    </lineage>
</organism>
<keyword evidence="3 6" id="KW-0863">Zinc-finger</keyword>
<evidence type="ECO:0000256" key="4">
    <source>
        <dbReference type="ARBA" id="ARBA00022786"/>
    </source>
</evidence>
<evidence type="ECO:0000256" key="2">
    <source>
        <dbReference type="ARBA" id="ARBA00022723"/>
    </source>
</evidence>
<dbReference type="GO" id="GO:0008270">
    <property type="term" value="F:zinc ion binding"/>
    <property type="evidence" value="ECO:0007669"/>
    <property type="project" value="UniProtKB-KW"/>
</dbReference>
<evidence type="ECO:0000256" key="6">
    <source>
        <dbReference type="PROSITE-ProRule" id="PRU00175"/>
    </source>
</evidence>
<dbReference type="GO" id="GO:0061630">
    <property type="term" value="F:ubiquitin protein ligase activity"/>
    <property type="evidence" value="ECO:0007669"/>
    <property type="project" value="TreeGrafter"/>
</dbReference>
<sequence length="242" mass="26690">MSISCTICSEPFNSPVSLPCGHVFCQECVRRTVELCEAEHRCPTCKMTFSIVNVDATLVPPYLQPHVYPPLRPLFFESAVTKPPTPPASTTTSPAPSLFMPSSGLTPPILIHPQTLAELQATCTTWRRRAETHASANENLLAFARNARDCALRLRAERDKTRNECALLRRRIADMRLQGGVGDEVDVGERAEQSLQIALAPSVGTPVYVKQFQPHSVIVQDQDLGPPFKRRRRDSDAEAAGS</sequence>
<keyword evidence="1" id="KW-0808">Transferase</keyword>
<protein>
    <recommendedName>
        <fullName evidence="9">RING-type domain-containing protein</fullName>
    </recommendedName>
</protein>
<dbReference type="GO" id="GO:0006511">
    <property type="term" value="P:ubiquitin-dependent protein catabolic process"/>
    <property type="evidence" value="ECO:0007669"/>
    <property type="project" value="TreeGrafter"/>
</dbReference>
<evidence type="ECO:0000256" key="3">
    <source>
        <dbReference type="ARBA" id="ARBA00022771"/>
    </source>
</evidence>
<keyword evidence="5" id="KW-0862">Zinc</keyword>
<evidence type="ECO:0000259" key="9">
    <source>
        <dbReference type="PROSITE" id="PS50089"/>
    </source>
</evidence>
<dbReference type="InterPro" id="IPR013083">
    <property type="entry name" value="Znf_RING/FYVE/PHD"/>
</dbReference>
<evidence type="ECO:0000256" key="1">
    <source>
        <dbReference type="ARBA" id="ARBA00022679"/>
    </source>
</evidence>
<evidence type="ECO:0000313" key="10">
    <source>
        <dbReference type="EMBL" id="KAJ7636807.1"/>
    </source>
</evidence>
<dbReference type="PANTHER" id="PTHR15067">
    <property type="entry name" value="E3 UBIQUITIN-PROTEIN LIGASE RNF8"/>
    <property type="match status" value="1"/>
</dbReference>
<keyword evidence="2" id="KW-0479">Metal-binding</keyword>
<dbReference type="Gene3D" id="3.30.40.10">
    <property type="entry name" value="Zinc/RING finger domain, C3HC4 (zinc finger)"/>
    <property type="match status" value="1"/>
</dbReference>
<dbReference type="AlphaFoldDB" id="A0AAD7C238"/>
<dbReference type="GO" id="GO:0016567">
    <property type="term" value="P:protein ubiquitination"/>
    <property type="evidence" value="ECO:0007669"/>
    <property type="project" value="TreeGrafter"/>
</dbReference>
<comment type="caution">
    <text evidence="10">The sequence shown here is derived from an EMBL/GenBank/DDBJ whole genome shotgun (WGS) entry which is preliminary data.</text>
</comment>